<accession>A0A0E9QQE6</accession>
<protein>
    <submittedName>
        <fullName evidence="1">Uncharacterized protein</fullName>
    </submittedName>
</protein>
<dbReference type="EMBL" id="GBXM01089860">
    <property type="protein sequence ID" value="JAH18717.1"/>
    <property type="molecule type" value="Transcribed_RNA"/>
</dbReference>
<proteinExistence type="predicted"/>
<sequence length="12" mass="1544">MRKGYIKNRKCF</sequence>
<evidence type="ECO:0000313" key="1">
    <source>
        <dbReference type="EMBL" id="JAH18717.1"/>
    </source>
</evidence>
<organism evidence="1">
    <name type="scientific">Anguilla anguilla</name>
    <name type="common">European freshwater eel</name>
    <name type="synonym">Muraena anguilla</name>
    <dbReference type="NCBI Taxonomy" id="7936"/>
    <lineage>
        <taxon>Eukaryota</taxon>
        <taxon>Metazoa</taxon>
        <taxon>Chordata</taxon>
        <taxon>Craniata</taxon>
        <taxon>Vertebrata</taxon>
        <taxon>Euteleostomi</taxon>
        <taxon>Actinopterygii</taxon>
        <taxon>Neopterygii</taxon>
        <taxon>Teleostei</taxon>
        <taxon>Anguilliformes</taxon>
        <taxon>Anguillidae</taxon>
        <taxon>Anguilla</taxon>
    </lineage>
</organism>
<reference evidence="1" key="2">
    <citation type="journal article" date="2015" name="Fish Shellfish Immunol.">
        <title>Early steps in the European eel (Anguilla anguilla)-Vibrio vulnificus interaction in the gills: Role of the RtxA13 toxin.</title>
        <authorList>
            <person name="Callol A."/>
            <person name="Pajuelo D."/>
            <person name="Ebbesson L."/>
            <person name="Teles M."/>
            <person name="MacKenzie S."/>
            <person name="Amaro C."/>
        </authorList>
    </citation>
    <scope>NUCLEOTIDE SEQUENCE</scope>
</reference>
<reference evidence="1" key="1">
    <citation type="submission" date="2014-11" db="EMBL/GenBank/DDBJ databases">
        <authorList>
            <person name="Amaro Gonzalez C."/>
        </authorList>
    </citation>
    <scope>NUCLEOTIDE SEQUENCE</scope>
</reference>
<name>A0A0E9QQE6_ANGAN</name>